<protein>
    <submittedName>
        <fullName evidence="1">Uncharacterized protein</fullName>
    </submittedName>
</protein>
<dbReference type="Proteomes" id="UP000018209">
    <property type="component" value="Unassembled WGS sequence"/>
</dbReference>
<keyword evidence="2" id="KW-1185">Reference proteome</keyword>
<reference evidence="1 2" key="1">
    <citation type="submission" date="2013-08" db="EMBL/GenBank/DDBJ databases">
        <title>Gluconobacter thailandicus NBRC 3257 whole genome sequence.</title>
        <authorList>
            <person name="Matsutani M."/>
            <person name="Yakushi T."/>
            <person name="Matsushita K."/>
        </authorList>
    </citation>
    <scope>NUCLEOTIDE SEQUENCE [LARGE SCALE GENOMIC DNA]</scope>
    <source>
        <strain evidence="1 2">NBRC 3257</strain>
    </source>
</reference>
<comment type="caution">
    <text evidence="1">The sequence shown here is derived from an EMBL/GenBank/DDBJ whole genome shotgun (WGS) entry which is preliminary data.</text>
</comment>
<gene>
    <name evidence="1" type="ORF">NBRC3257_0944</name>
</gene>
<proteinExistence type="predicted"/>
<sequence length="67" mass="7184">MLAEGWWLLTDPYAGFSVSLVVPPCMGGIAVLQAGHDVHEQPIFIQAASRPRRSARPDRLCRPGAGG</sequence>
<name>A0ABQ0IUR2_GLUTH</name>
<dbReference type="EMBL" id="BASM01000013">
    <property type="protein sequence ID" value="GAD25945.1"/>
    <property type="molecule type" value="Genomic_DNA"/>
</dbReference>
<accession>A0ABQ0IUR2</accession>
<organism evidence="1 2">
    <name type="scientific">Gluconobacter thailandicus NBRC 3257</name>
    <dbReference type="NCBI Taxonomy" id="1381097"/>
    <lineage>
        <taxon>Bacteria</taxon>
        <taxon>Pseudomonadati</taxon>
        <taxon>Pseudomonadota</taxon>
        <taxon>Alphaproteobacteria</taxon>
        <taxon>Acetobacterales</taxon>
        <taxon>Acetobacteraceae</taxon>
        <taxon>Gluconobacter</taxon>
    </lineage>
</organism>
<evidence type="ECO:0000313" key="2">
    <source>
        <dbReference type="Proteomes" id="UP000018209"/>
    </source>
</evidence>
<evidence type="ECO:0000313" key="1">
    <source>
        <dbReference type="EMBL" id="GAD25945.1"/>
    </source>
</evidence>